<protein>
    <recommendedName>
        <fullName evidence="3">Sporulation inhibitor of replication protein SirA</fullName>
    </recommendedName>
</protein>
<proteinExistence type="predicted"/>
<accession>A0A7X0HP58</accession>
<evidence type="ECO:0008006" key="3">
    <source>
        <dbReference type="Google" id="ProtNLM"/>
    </source>
</evidence>
<organism evidence="1 2">
    <name type="scientific">Bacillus benzoevorans</name>
    <dbReference type="NCBI Taxonomy" id="1456"/>
    <lineage>
        <taxon>Bacteria</taxon>
        <taxon>Bacillati</taxon>
        <taxon>Bacillota</taxon>
        <taxon>Bacilli</taxon>
        <taxon>Bacillales</taxon>
        <taxon>Bacillaceae</taxon>
        <taxon>Bacillus</taxon>
    </lineage>
</organism>
<evidence type="ECO:0000313" key="1">
    <source>
        <dbReference type="EMBL" id="MBB6444166.1"/>
    </source>
</evidence>
<gene>
    <name evidence="1" type="ORF">HNR53_000774</name>
</gene>
<reference evidence="1 2" key="1">
    <citation type="submission" date="2020-08" db="EMBL/GenBank/DDBJ databases">
        <title>Genomic Encyclopedia of Type Strains, Phase IV (KMG-IV): sequencing the most valuable type-strain genomes for metagenomic binning, comparative biology and taxonomic classification.</title>
        <authorList>
            <person name="Goeker M."/>
        </authorList>
    </citation>
    <scope>NUCLEOTIDE SEQUENCE [LARGE SCALE GENOMIC DNA]</scope>
    <source>
        <strain evidence="1 2">DSM 5391</strain>
    </source>
</reference>
<sequence length="145" mass="17754">MRIYQIHLIVDEFASHFFGRERVIFHLFKEFEESFGEFKQTLEKQIRFITKPIQKLKINHDLVHSLQNNQYFYKNDGVFYLDMNQQSFAQLEIQERSLVMTSWGNYEAETVFFEILRKMESTFLAIDRQRQRCAWLKPIKERKFV</sequence>
<dbReference type="EMBL" id="JACHGK010000002">
    <property type="protein sequence ID" value="MBB6444166.1"/>
    <property type="molecule type" value="Genomic_DNA"/>
</dbReference>
<dbReference type="InterPro" id="IPR038449">
    <property type="entry name" value="SirA_sf"/>
</dbReference>
<keyword evidence="2" id="KW-1185">Reference proteome</keyword>
<dbReference type="Pfam" id="PF10747">
    <property type="entry name" value="SirA"/>
    <property type="match status" value="1"/>
</dbReference>
<evidence type="ECO:0000313" key="2">
    <source>
        <dbReference type="Proteomes" id="UP000531594"/>
    </source>
</evidence>
<dbReference type="AlphaFoldDB" id="A0A7X0HP58"/>
<dbReference type="Proteomes" id="UP000531594">
    <property type="component" value="Unassembled WGS sequence"/>
</dbReference>
<dbReference type="Gene3D" id="3.30.310.250">
    <property type="entry name" value="Sporulation inhibitor of replication protein SirA"/>
    <property type="match status" value="1"/>
</dbReference>
<dbReference type="InterPro" id="IPR019683">
    <property type="entry name" value="SirA"/>
</dbReference>
<name>A0A7X0HP58_9BACI</name>
<comment type="caution">
    <text evidence="1">The sequence shown here is derived from an EMBL/GenBank/DDBJ whole genome shotgun (WGS) entry which is preliminary data.</text>
</comment>